<evidence type="ECO:0000256" key="4">
    <source>
        <dbReference type="ARBA" id="ARBA00023136"/>
    </source>
</evidence>
<keyword evidence="7" id="KW-1185">Reference proteome</keyword>
<evidence type="ECO:0000256" key="5">
    <source>
        <dbReference type="ARBA" id="ARBA00023237"/>
    </source>
</evidence>
<dbReference type="PANTHER" id="PTHR38776">
    <property type="entry name" value="MLTA-INTERACTING PROTEIN-RELATED"/>
    <property type="match status" value="1"/>
</dbReference>
<keyword evidence="3" id="KW-0732">Signal</keyword>
<evidence type="ECO:0000256" key="2">
    <source>
        <dbReference type="ARBA" id="ARBA00005722"/>
    </source>
</evidence>
<comment type="similarity">
    <text evidence="2">Belongs to the MipA/OmpV family.</text>
</comment>
<accession>A0A5C0B154</accession>
<protein>
    <submittedName>
        <fullName evidence="6">MipA/OmpV family protein</fullName>
    </submittedName>
</protein>
<reference evidence="6 7" key="1">
    <citation type="submission" date="2019-08" db="EMBL/GenBank/DDBJ databases">
        <title>Amphibian skin-associated Pigmentiphaga: genome sequence and occurrence across geography and hosts.</title>
        <authorList>
            <person name="Bletz M.C."/>
            <person name="Bunk B."/>
            <person name="Sproeer C."/>
            <person name="Biwer P."/>
            <person name="Reiter S."/>
            <person name="Rabemananjara F.C.E."/>
            <person name="Schulz S."/>
            <person name="Overmann J."/>
            <person name="Vences M."/>
        </authorList>
    </citation>
    <scope>NUCLEOTIDE SEQUENCE [LARGE SCALE GENOMIC DNA]</scope>
    <source>
        <strain evidence="6 7">Mada1488</strain>
    </source>
</reference>
<evidence type="ECO:0000256" key="3">
    <source>
        <dbReference type="ARBA" id="ARBA00022729"/>
    </source>
</evidence>
<dbReference type="Proteomes" id="UP000325161">
    <property type="component" value="Chromosome"/>
</dbReference>
<evidence type="ECO:0000313" key="7">
    <source>
        <dbReference type="Proteomes" id="UP000325161"/>
    </source>
</evidence>
<evidence type="ECO:0000313" key="6">
    <source>
        <dbReference type="EMBL" id="QEI06387.1"/>
    </source>
</evidence>
<dbReference type="OrthoDB" id="8562138at2"/>
<dbReference type="InterPro" id="IPR010583">
    <property type="entry name" value="MipA"/>
</dbReference>
<evidence type="ECO:0000256" key="1">
    <source>
        <dbReference type="ARBA" id="ARBA00004442"/>
    </source>
</evidence>
<dbReference type="PANTHER" id="PTHR38776:SF1">
    <property type="entry name" value="MLTA-INTERACTING PROTEIN-RELATED"/>
    <property type="match status" value="1"/>
</dbReference>
<dbReference type="RefSeq" id="WP_148814944.1">
    <property type="nucleotide sequence ID" value="NZ_CP043046.1"/>
</dbReference>
<gene>
    <name evidence="6" type="ORF">FXN63_11505</name>
</gene>
<keyword evidence="5" id="KW-0998">Cell outer membrane</keyword>
<keyword evidence="4" id="KW-0472">Membrane</keyword>
<sequence>MHPATHSARDIALTGVSGSTTLSDARITPASRRARHARRAVNLARLSSLAAALSCTLPAMAQAPGGNGQPSTTWSVGAGVISAQKPYTDISRDNKVLPLVQFENQYIEIFGPKIGLKLPSFNINASNQLNFNLVAKYDGSGYEAKDAAILNGMRERKGGFWGGAEVEWKNDLADVKAAWLGDLSGNSKGQQFSLGVERTWKVGGKLMLTPRAGAIWQDDKYVDYYFGVRDSEARVGRAAYTGKSGTTAEVGLRAIYMIDQRHSLFADLAMSSLPKSIKNSSLVDSSTENRVMLGYTYRFQ</sequence>
<dbReference type="KEGG" id="pacr:FXN63_11505"/>
<name>A0A5C0B154_9BURK</name>
<proteinExistence type="inferred from homology"/>
<organism evidence="6 7">
    <name type="scientific">Pigmentiphaga aceris</name>
    <dbReference type="NCBI Taxonomy" id="1940612"/>
    <lineage>
        <taxon>Bacteria</taxon>
        <taxon>Pseudomonadati</taxon>
        <taxon>Pseudomonadota</taxon>
        <taxon>Betaproteobacteria</taxon>
        <taxon>Burkholderiales</taxon>
        <taxon>Alcaligenaceae</taxon>
        <taxon>Pigmentiphaga</taxon>
    </lineage>
</organism>
<dbReference type="Pfam" id="PF06629">
    <property type="entry name" value="MipA"/>
    <property type="match status" value="1"/>
</dbReference>
<dbReference type="GO" id="GO:0009279">
    <property type="term" value="C:cell outer membrane"/>
    <property type="evidence" value="ECO:0007669"/>
    <property type="project" value="UniProtKB-SubCell"/>
</dbReference>
<dbReference type="AlphaFoldDB" id="A0A5C0B154"/>
<comment type="subcellular location">
    <subcellularLocation>
        <location evidence="1">Cell outer membrane</location>
    </subcellularLocation>
</comment>
<dbReference type="EMBL" id="CP043046">
    <property type="protein sequence ID" value="QEI06387.1"/>
    <property type="molecule type" value="Genomic_DNA"/>
</dbReference>